<evidence type="ECO:0000313" key="1">
    <source>
        <dbReference type="EMBL" id="PTQ86121.1"/>
    </source>
</evidence>
<dbReference type="RefSeq" id="WP_107786629.1">
    <property type="nucleotide sequence ID" value="NZ_QAOL01000011.1"/>
</dbReference>
<protein>
    <recommendedName>
        <fullName evidence="3">S-layer protein</fullName>
    </recommendedName>
</protein>
<dbReference type="Proteomes" id="UP000244110">
    <property type="component" value="Unassembled WGS sequence"/>
</dbReference>
<evidence type="ECO:0000313" key="2">
    <source>
        <dbReference type="Proteomes" id="UP000244110"/>
    </source>
</evidence>
<accession>A0A2T5IQM0</accession>
<dbReference type="InterPro" id="IPR011049">
    <property type="entry name" value="Serralysin-like_metalloprot_C"/>
</dbReference>
<organism evidence="1 2">
    <name type="scientific">Nitrosomonas ureae</name>
    <dbReference type="NCBI Taxonomy" id="44577"/>
    <lineage>
        <taxon>Bacteria</taxon>
        <taxon>Pseudomonadati</taxon>
        <taxon>Pseudomonadota</taxon>
        <taxon>Betaproteobacteria</taxon>
        <taxon>Nitrosomonadales</taxon>
        <taxon>Nitrosomonadaceae</taxon>
        <taxon>Nitrosomonas</taxon>
    </lineage>
</organism>
<sequence length="837" mass="83286">MAITAEQQTSILEVAIGLFNAAPGKIYMTELANMVDANGGNLSIEQLADFLDDTAVFKDNILVGKVTIEEQASILLNNFGLAADDDPASAGSQAKAFFEGELAAGKGLGEIVIEGINYLNGTPAPEFAATKTLLDNKVLVAKAYSATGSSQDIALLQTVLSKVTGDAPYTEEDVQQALTDSGVPTGSGSGFALIVGEDSLTGTSGDDVFTALAIQDNVGGVVNSLESIDRLDGGTGTDTLTATLIAAAAPSLTSVENIIARFGGAVALDLANSTGVQSITVQSSTDVGTVSSIGDAATLGVRNQVQDVTFTGNTATSLNLNLDTVGNFTGPVIPVIAVDPSATTLNLSTNNANADISSLNTVEELTVAARGTNEITHGFGGTATAATITGTGNIEFIGNFTVLETLDATANSGGVTATVDGTAVTVNGGSGNDDITYAEAVAATAAVALGAGDDTFTITVASVDGATVDGGDGNDALGVVDGALLDADAQTVYTNFETLEIGGGTGTYDMENLPGLVAVTIGAALAGPAIIDNAVADTTVTANAEEGTDLAVGTLDFALATATGTADNVDLTLNALDGNDDATANGVITVDSFTANEIESFTIASNVTVIDPDLENTDYTNTITALAGDAVETLNISGNANLFIDGDLAAATAVKRIDASTMTGALTVDATGADGVEFVGGAASDVYTGTAGGDTITGNGGGDIITLGAGSVDTLILNALTDSQFNADLDGHDQITGFGVAGQLDVIDLGILGFTGQQASALANKGALAGTIVDGSTTSITDFFASGPADRGVAIGTNGGNTWVFVDANKDGNFTTGDDAVVELVAVAGVTLANFGF</sequence>
<reference evidence="1 2" key="1">
    <citation type="submission" date="2018-04" db="EMBL/GenBank/DDBJ databases">
        <title>Active sludge and wastewater microbial communities from Klosterneuburg, Austria.</title>
        <authorList>
            <person name="Wagner M."/>
        </authorList>
    </citation>
    <scope>NUCLEOTIDE SEQUENCE [LARGE SCALE GENOMIC DNA]</scope>
    <source>
        <strain evidence="1 2">Nm4</strain>
    </source>
</reference>
<dbReference type="Gene3D" id="2.150.10.10">
    <property type="entry name" value="Serralysin-like metalloprotease, C-terminal"/>
    <property type="match status" value="1"/>
</dbReference>
<gene>
    <name evidence="1" type="ORF">C8R28_101139</name>
</gene>
<dbReference type="EMBL" id="QAOL01000011">
    <property type="protein sequence ID" value="PTQ86121.1"/>
    <property type="molecule type" value="Genomic_DNA"/>
</dbReference>
<proteinExistence type="predicted"/>
<evidence type="ECO:0008006" key="3">
    <source>
        <dbReference type="Google" id="ProtNLM"/>
    </source>
</evidence>
<name>A0A2T5IQM0_9PROT</name>
<dbReference type="PRINTS" id="PR00313">
    <property type="entry name" value="CABNDNGRPT"/>
</dbReference>
<comment type="caution">
    <text evidence="1">The sequence shown here is derived from an EMBL/GenBank/DDBJ whole genome shotgun (WGS) entry which is preliminary data.</text>
</comment>
<dbReference type="AlphaFoldDB" id="A0A2T5IQM0"/>